<dbReference type="PANTHER" id="PTHR14969:SF13">
    <property type="entry name" value="AT30094P"/>
    <property type="match status" value="1"/>
</dbReference>
<dbReference type="SMART" id="SM00014">
    <property type="entry name" value="acidPPc"/>
    <property type="match status" value="1"/>
</dbReference>
<keyword evidence="1" id="KW-0472">Membrane</keyword>
<accession>A0ABS3LI63</accession>
<keyword evidence="1" id="KW-0812">Transmembrane</keyword>
<sequence>MKNKPYYHLAGSFTLLLFAALCYIVRFYPTTLQGFDTTIIKTVHRLSPAMDNFFLWITKFADPLTIVILTVVFLGLFWFNKEKPTAIWLAANLVIISGGVNQLLKLFFQRERPTILTHMVTEHSYSFPSGHSVTSMILYGTLIFAAGVIISNKTLQYVIQVLLGLLIFGIGLSRIYVGVHFPTDVLGGFLLGISWLLFTYPYYRHQKFVYDMKMIGRK</sequence>
<organism evidence="3 4">
    <name type="scientific">Candidatus Enterococcus moelleringii</name>
    <dbReference type="NCBI Taxonomy" id="2815325"/>
    <lineage>
        <taxon>Bacteria</taxon>
        <taxon>Bacillati</taxon>
        <taxon>Bacillota</taxon>
        <taxon>Bacilli</taxon>
        <taxon>Lactobacillales</taxon>
        <taxon>Enterococcaceae</taxon>
        <taxon>Enterococcus</taxon>
    </lineage>
</organism>
<dbReference type="RefSeq" id="WP_207675736.1">
    <property type="nucleotide sequence ID" value="NZ_JAFREM010000041.1"/>
</dbReference>
<protein>
    <submittedName>
        <fullName evidence="3">Phosphatase PAP2 family protein</fullName>
    </submittedName>
</protein>
<feature type="transmembrane region" description="Helical" evidence="1">
    <location>
        <begin position="53"/>
        <end position="79"/>
    </location>
</feature>
<feature type="transmembrane region" description="Helical" evidence="1">
    <location>
        <begin position="7"/>
        <end position="28"/>
    </location>
</feature>
<dbReference type="SUPFAM" id="SSF48317">
    <property type="entry name" value="Acid phosphatase/Vanadium-dependent haloperoxidase"/>
    <property type="match status" value="1"/>
</dbReference>
<comment type="caution">
    <text evidence="3">The sequence shown here is derived from an EMBL/GenBank/DDBJ whole genome shotgun (WGS) entry which is preliminary data.</text>
</comment>
<feature type="domain" description="Phosphatidic acid phosphatase type 2/haloperoxidase" evidence="2">
    <location>
        <begin position="86"/>
        <end position="200"/>
    </location>
</feature>
<evidence type="ECO:0000256" key="1">
    <source>
        <dbReference type="SAM" id="Phobius"/>
    </source>
</evidence>
<keyword evidence="1" id="KW-1133">Transmembrane helix</keyword>
<dbReference type="Gene3D" id="1.20.144.10">
    <property type="entry name" value="Phosphatidic acid phosphatase type 2/haloperoxidase"/>
    <property type="match status" value="2"/>
</dbReference>
<proteinExistence type="predicted"/>
<dbReference type="CDD" id="cd03392">
    <property type="entry name" value="PAP2_like_2"/>
    <property type="match status" value="1"/>
</dbReference>
<feature type="transmembrane region" description="Helical" evidence="1">
    <location>
        <begin position="157"/>
        <end position="179"/>
    </location>
</feature>
<evidence type="ECO:0000259" key="2">
    <source>
        <dbReference type="SMART" id="SM00014"/>
    </source>
</evidence>
<evidence type="ECO:0000313" key="3">
    <source>
        <dbReference type="EMBL" id="MBO1308748.1"/>
    </source>
</evidence>
<dbReference type="InterPro" id="IPR000326">
    <property type="entry name" value="PAP2/HPO"/>
</dbReference>
<dbReference type="Pfam" id="PF01569">
    <property type="entry name" value="PAP2"/>
    <property type="match status" value="1"/>
</dbReference>
<dbReference type="Proteomes" id="UP000664601">
    <property type="component" value="Unassembled WGS sequence"/>
</dbReference>
<feature type="transmembrane region" description="Helical" evidence="1">
    <location>
        <begin position="128"/>
        <end position="150"/>
    </location>
</feature>
<dbReference type="PANTHER" id="PTHR14969">
    <property type="entry name" value="SPHINGOSINE-1-PHOSPHATE PHOSPHOHYDROLASE"/>
    <property type="match status" value="1"/>
</dbReference>
<feature type="transmembrane region" description="Helical" evidence="1">
    <location>
        <begin position="185"/>
        <end position="203"/>
    </location>
</feature>
<dbReference type="EMBL" id="JAFREM010000041">
    <property type="protein sequence ID" value="MBO1308748.1"/>
    <property type="molecule type" value="Genomic_DNA"/>
</dbReference>
<gene>
    <name evidence="3" type="ORF">JZO70_21420</name>
</gene>
<evidence type="ECO:0000313" key="4">
    <source>
        <dbReference type="Proteomes" id="UP000664601"/>
    </source>
</evidence>
<name>A0ABS3LI63_9ENTE</name>
<feature type="transmembrane region" description="Helical" evidence="1">
    <location>
        <begin position="86"/>
        <end position="108"/>
    </location>
</feature>
<reference evidence="3 4" key="1">
    <citation type="submission" date="2021-03" db="EMBL/GenBank/DDBJ databases">
        <title>Enterococcal diversity collection.</title>
        <authorList>
            <person name="Gilmore M.S."/>
            <person name="Schwartzman J."/>
            <person name="Van Tyne D."/>
            <person name="Martin M."/>
            <person name="Earl A.M."/>
            <person name="Manson A.L."/>
            <person name="Straub T."/>
            <person name="Salamzade R."/>
            <person name="Saavedra J."/>
            <person name="Lebreton F."/>
            <person name="Prichula J."/>
            <person name="Schaufler K."/>
            <person name="Gaca A."/>
            <person name="Sgardioli B."/>
            <person name="Wagenaar J."/>
            <person name="Strong T."/>
        </authorList>
    </citation>
    <scope>NUCLEOTIDE SEQUENCE [LARGE SCALE GENOMIC DNA]</scope>
    <source>
        <strain evidence="3 4">669A</strain>
    </source>
</reference>
<keyword evidence="4" id="KW-1185">Reference proteome</keyword>
<dbReference type="InterPro" id="IPR036938">
    <property type="entry name" value="PAP2/HPO_sf"/>
</dbReference>